<comment type="similarity">
    <text evidence="1">Belongs to the UPF0065 (bug) family.</text>
</comment>
<dbReference type="PANTHER" id="PTHR42928">
    <property type="entry name" value="TRICARBOXYLATE-BINDING PROTEIN"/>
    <property type="match status" value="1"/>
</dbReference>
<dbReference type="SUPFAM" id="SSF53850">
    <property type="entry name" value="Periplasmic binding protein-like II"/>
    <property type="match status" value="1"/>
</dbReference>
<dbReference type="InterPro" id="IPR042100">
    <property type="entry name" value="Bug_dom1"/>
</dbReference>
<feature type="signal peptide" evidence="2">
    <location>
        <begin position="1"/>
        <end position="31"/>
    </location>
</feature>
<proteinExistence type="inferred from homology"/>
<dbReference type="Gene3D" id="3.40.190.150">
    <property type="entry name" value="Bordetella uptake gene, domain 1"/>
    <property type="match status" value="1"/>
</dbReference>
<dbReference type="Pfam" id="PF03401">
    <property type="entry name" value="TctC"/>
    <property type="match status" value="1"/>
</dbReference>
<dbReference type="CDD" id="cd07012">
    <property type="entry name" value="PBP2_Bug_TTT"/>
    <property type="match status" value="1"/>
</dbReference>
<dbReference type="PANTHER" id="PTHR42928:SF5">
    <property type="entry name" value="BLR1237 PROTEIN"/>
    <property type="match status" value="1"/>
</dbReference>
<dbReference type="EMBL" id="JBHUII010000013">
    <property type="protein sequence ID" value="MFD2207685.1"/>
    <property type="molecule type" value="Genomic_DNA"/>
</dbReference>
<evidence type="ECO:0000313" key="3">
    <source>
        <dbReference type="EMBL" id="MFD2207685.1"/>
    </source>
</evidence>
<comment type="caution">
    <text evidence="3">The sequence shown here is derived from an EMBL/GenBank/DDBJ whole genome shotgun (WGS) entry which is preliminary data.</text>
</comment>
<protein>
    <submittedName>
        <fullName evidence="3">Bug family tripartite tricarboxylate transporter substrate binding protein</fullName>
    </submittedName>
</protein>
<dbReference type="PIRSF" id="PIRSF017082">
    <property type="entry name" value="YflP"/>
    <property type="match status" value="1"/>
</dbReference>
<feature type="chain" id="PRO_5045064759" evidence="2">
    <location>
        <begin position="32"/>
        <end position="325"/>
    </location>
</feature>
<dbReference type="RefSeq" id="WP_380254581.1">
    <property type="nucleotide sequence ID" value="NZ_JBHUII010000013.1"/>
</dbReference>
<dbReference type="Gene3D" id="3.40.190.10">
    <property type="entry name" value="Periplasmic binding protein-like II"/>
    <property type="match status" value="1"/>
</dbReference>
<organism evidence="3 4">
    <name type="scientific">Kiloniella antarctica</name>
    <dbReference type="NCBI Taxonomy" id="1550907"/>
    <lineage>
        <taxon>Bacteria</taxon>
        <taxon>Pseudomonadati</taxon>
        <taxon>Pseudomonadota</taxon>
        <taxon>Alphaproteobacteria</taxon>
        <taxon>Rhodospirillales</taxon>
        <taxon>Kiloniellaceae</taxon>
        <taxon>Kiloniella</taxon>
    </lineage>
</organism>
<accession>A0ABW5BRY5</accession>
<name>A0ABW5BRY5_9PROT</name>
<keyword evidence="4" id="KW-1185">Reference proteome</keyword>
<dbReference type="Proteomes" id="UP001597294">
    <property type="component" value="Unassembled WGS sequence"/>
</dbReference>
<dbReference type="InterPro" id="IPR005064">
    <property type="entry name" value="BUG"/>
</dbReference>
<keyword evidence="2" id="KW-0732">Signal</keyword>
<reference evidence="4" key="1">
    <citation type="journal article" date="2019" name="Int. J. Syst. Evol. Microbiol.">
        <title>The Global Catalogue of Microorganisms (GCM) 10K type strain sequencing project: providing services to taxonomists for standard genome sequencing and annotation.</title>
        <authorList>
            <consortium name="The Broad Institute Genomics Platform"/>
            <consortium name="The Broad Institute Genome Sequencing Center for Infectious Disease"/>
            <person name="Wu L."/>
            <person name="Ma J."/>
        </authorList>
    </citation>
    <scope>NUCLEOTIDE SEQUENCE [LARGE SCALE GENOMIC DNA]</scope>
    <source>
        <strain evidence="4">CGMCC 4.7192</strain>
    </source>
</reference>
<evidence type="ECO:0000256" key="1">
    <source>
        <dbReference type="ARBA" id="ARBA00006987"/>
    </source>
</evidence>
<evidence type="ECO:0000313" key="4">
    <source>
        <dbReference type="Proteomes" id="UP001597294"/>
    </source>
</evidence>
<gene>
    <name evidence="3" type="ORF">ACFSKO_18885</name>
</gene>
<sequence>MSKLSINVVSKLGAAGLLTAITLGLTSQAQAVDISCDTAKLIVPWKAGGGTDVVFRKFADAANKSGARPQLQIINIPGQGGNKGAKEAKRAKPDGCTLVAIHQSAITSYFTGRVDFTWDAFEPVSLLSRTSSFVGASSEAPYNNLEELIVEAKKRPGEITAGGTFGSVSQFLFLLIEDSTGIKFRHVSYDGTKERVTALLANNIDIGEINLTAATKYIAAGDMKALAVMGEVSETPDVKTAKEQGVNVVFGVERGIMLPKGTSPEIIAHYETIFKKASQDQALQTSLKKTGTDVVYKNAADYTSHMQSTYDKWLSIAKKIGAYKR</sequence>
<evidence type="ECO:0000256" key="2">
    <source>
        <dbReference type="SAM" id="SignalP"/>
    </source>
</evidence>